<dbReference type="OrthoDB" id="9760689at2"/>
<protein>
    <recommendedName>
        <fullName evidence="3">Methyltransferase</fullName>
    </recommendedName>
</protein>
<dbReference type="InterPro" id="IPR029063">
    <property type="entry name" value="SAM-dependent_MTases_sf"/>
</dbReference>
<evidence type="ECO:0000313" key="1">
    <source>
        <dbReference type="EMBL" id="PWD82034.1"/>
    </source>
</evidence>
<evidence type="ECO:0008006" key="3">
    <source>
        <dbReference type="Google" id="ProtNLM"/>
    </source>
</evidence>
<dbReference type="SUPFAM" id="SSF53335">
    <property type="entry name" value="S-adenosyl-L-methionine-dependent methyltransferases"/>
    <property type="match status" value="1"/>
</dbReference>
<keyword evidence="2" id="KW-1185">Reference proteome</keyword>
<sequence>MTTFTNSLPQYRSCTIEDYTKRAFVHHEIARRMVEYLEEDLSPKSIWVDGARDVYLTELLQARFPEAKIYENIYDNGMADPQLLRVDMVISNLYLQDLWELEDRIRAYQLALNAGGKLFFTTIGVGSFQDLSNAEGPAINQFPDIEDIGDFLHALGFKNAVLFIEKINLTYERLSTLLLDAKAVAGKPFTPTQGLRTRHWIAKWYRYCDQFRKEDGIYEIGLDVIYAEGSLSDIKNIQGQSNEVYVDINNLKKLE</sequence>
<dbReference type="AlphaFoldDB" id="A0A2U2AH99"/>
<organism evidence="1 2">
    <name type="scientific">Ignatzschineria ureiclastica</name>
    <dbReference type="NCBI Taxonomy" id="472582"/>
    <lineage>
        <taxon>Bacteria</taxon>
        <taxon>Pseudomonadati</taxon>
        <taxon>Pseudomonadota</taxon>
        <taxon>Gammaproteobacteria</taxon>
        <taxon>Cardiobacteriales</taxon>
        <taxon>Ignatzschineriaceae</taxon>
        <taxon>Ignatzschineria</taxon>
    </lineage>
</organism>
<dbReference type="EMBL" id="QEWQ01000001">
    <property type="protein sequence ID" value="PWD82034.1"/>
    <property type="molecule type" value="Genomic_DNA"/>
</dbReference>
<dbReference type="RefSeq" id="WP_109188634.1">
    <property type="nucleotide sequence ID" value="NZ_BMYA01000001.1"/>
</dbReference>
<comment type="caution">
    <text evidence="1">The sequence shown here is derived from an EMBL/GenBank/DDBJ whole genome shotgun (WGS) entry which is preliminary data.</text>
</comment>
<name>A0A2U2AH99_9GAMM</name>
<accession>A0A2U2AH99</accession>
<reference evidence="2" key="1">
    <citation type="submission" date="2018-05" db="EMBL/GenBank/DDBJ databases">
        <title>Ignatzschineria dubaiensis sp. nov., isolated from necrotic foot tissues of dromedaries (Camelus dromedarius) and associated maggots in Dubai, United Arab Emirates.</title>
        <authorList>
            <person name="Tsang C.C."/>
            <person name="Tang J.Y.M."/>
            <person name="Fong J.Y.H."/>
            <person name="Kinne J."/>
            <person name="Lee H.H."/>
            <person name="Joseph M."/>
            <person name="Jose S."/>
            <person name="Schuster R.K."/>
            <person name="Tang Y."/>
            <person name="Sivakumar S."/>
            <person name="Chen J.H.K."/>
            <person name="Teng J.L.L."/>
            <person name="Lau S.K.P."/>
            <person name="Wernery U."/>
            <person name="Woo P.C.Y."/>
        </authorList>
    </citation>
    <scope>NUCLEOTIDE SEQUENCE [LARGE SCALE GENOMIC DNA]</scope>
    <source>
        <strain evidence="2">KCTC 22644</strain>
    </source>
</reference>
<evidence type="ECO:0000313" key="2">
    <source>
        <dbReference type="Proteomes" id="UP000245020"/>
    </source>
</evidence>
<proteinExistence type="predicted"/>
<dbReference type="Proteomes" id="UP000245020">
    <property type="component" value="Unassembled WGS sequence"/>
</dbReference>
<gene>
    <name evidence="1" type="ORF">DC083_02290</name>
</gene>